<dbReference type="EMBL" id="WNHB01000010">
    <property type="protein sequence ID" value="MTT31879.1"/>
    <property type="molecule type" value="Genomic_DNA"/>
</dbReference>
<protein>
    <submittedName>
        <fullName evidence="2">Uncharacterized protein</fullName>
    </submittedName>
</protein>
<accession>A0A6N8CNZ6</accession>
<comment type="caution">
    <text evidence="2">The sequence shown here is derived from an EMBL/GenBank/DDBJ whole genome shotgun (WGS) entry which is preliminary data.</text>
</comment>
<gene>
    <name evidence="2" type="ORF">GMB86_07630</name>
</gene>
<dbReference type="AlphaFoldDB" id="A0A6N8CNZ6"/>
<keyword evidence="3" id="KW-1185">Reference proteome</keyword>
<dbReference type="Proteomes" id="UP000440978">
    <property type="component" value="Unassembled WGS sequence"/>
</dbReference>
<evidence type="ECO:0000256" key="1">
    <source>
        <dbReference type="SAM" id="Coils"/>
    </source>
</evidence>
<name>A0A6N8CNZ6_9BACI</name>
<reference evidence="2 3" key="1">
    <citation type="submission" date="2019-11" db="EMBL/GenBank/DDBJ databases">
        <title>Terrilactibacillus tamarindus sp. nov. BCM23-1 isolated from bark of Tamarindus indica.</title>
        <authorList>
            <person name="Kingkaew E."/>
            <person name="Tanasupawat S."/>
        </authorList>
    </citation>
    <scope>NUCLEOTIDE SEQUENCE [LARGE SCALE GENOMIC DNA]</scope>
    <source>
        <strain evidence="2 3">BCM23-1</strain>
    </source>
</reference>
<evidence type="ECO:0000313" key="2">
    <source>
        <dbReference type="EMBL" id="MTT31879.1"/>
    </source>
</evidence>
<dbReference type="OrthoDB" id="2990567at2"/>
<dbReference type="RefSeq" id="WP_155218361.1">
    <property type="nucleotide sequence ID" value="NZ_WNHB01000010.1"/>
</dbReference>
<organism evidence="2 3">
    <name type="scientific">Terrilactibacillus tamarindi</name>
    <dbReference type="NCBI Taxonomy" id="2599694"/>
    <lineage>
        <taxon>Bacteria</taxon>
        <taxon>Bacillati</taxon>
        <taxon>Bacillota</taxon>
        <taxon>Bacilli</taxon>
        <taxon>Bacillales</taxon>
        <taxon>Bacillaceae</taxon>
        <taxon>Terrilactibacillus</taxon>
    </lineage>
</organism>
<sequence length="103" mass="11638">MQIPQVPPIITTHQTLNNTDNQLVALKKAKSSLQNQLQSMQSNDRTVSNNDNLRKLQIELKQVNSQIQEIQVQKPNKLASLENQDQLLISHGALLLFSKSQLL</sequence>
<feature type="coiled-coil region" evidence="1">
    <location>
        <begin position="16"/>
        <end position="73"/>
    </location>
</feature>
<evidence type="ECO:0000313" key="3">
    <source>
        <dbReference type="Proteomes" id="UP000440978"/>
    </source>
</evidence>
<keyword evidence="1" id="KW-0175">Coiled coil</keyword>
<proteinExistence type="predicted"/>